<reference evidence="1" key="2">
    <citation type="submission" date="2025-09" db="UniProtKB">
        <authorList>
            <consortium name="EnsemblPlants"/>
        </authorList>
    </citation>
    <scope>IDENTIFICATION</scope>
</reference>
<proteinExistence type="predicted"/>
<sequence length="501" mass="56521">MYHYTREKKVGGKFKPKAHKPKTTTDQAPRHPQPPAMEKKETDTAAAGSAPKERESHGTGDLISRLPDDILCVIISLLPTKEGGRTQALSRRWRHLWRSAPLNLEVCTYFRSLFPSRVPPSVVSKVLSRHPGPARRFDFPVVSAAGGDLYYELESWFHSRALANLQELDIRHGQASSSLPSSSYPPQLLRSLLRSASTLLVVKITCIDFPDQITPPMSFPLLKQLSLATLSISGDVFHGLLSGCHALESLLLSEVRAAGCLRVSSSTLRRIGLQVNLHGRTELVIEDAPRLESLLLLGNHRDACRLCVRIMSAPELEILGPVTPDFSRLQLFQGLLSPVSLANSMRTVKVLAVGSYYSQLNALLSVLRWFPCLEKLYVIFFWSYQMDKKSESQYEHDPLHPIECLETHLKKVVLQGYSGYMQEVDFPRFFVLNAKVLNTIEFQPYGICNSEMVANLHRMLHVGNRASRDVHFEFSTYTDLPDFHLKRHIHDMSVGDPFRYP</sequence>
<reference evidence="1" key="1">
    <citation type="submission" date="2021-05" db="EMBL/GenBank/DDBJ databases">
        <authorList>
            <person name="Scholz U."/>
            <person name="Mascher M."/>
            <person name="Fiebig A."/>
        </authorList>
    </citation>
    <scope>NUCLEOTIDE SEQUENCE [LARGE SCALE GENOMIC DNA]</scope>
</reference>
<dbReference type="Proteomes" id="UP001732700">
    <property type="component" value="Chromosome 6A"/>
</dbReference>
<protein>
    <submittedName>
        <fullName evidence="1">Uncharacterized protein</fullName>
    </submittedName>
</protein>
<dbReference type="EnsemblPlants" id="AVESA.00010b.r2.6AG1069290.1">
    <property type="protein sequence ID" value="AVESA.00010b.r2.6AG1069290.1.CDS"/>
    <property type="gene ID" value="AVESA.00010b.r2.6AG1069290"/>
</dbReference>
<evidence type="ECO:0000313" key="1">
    <source>
        <dbReference type="EnsemblPlants" id="AVESA.00010b.r2.6AG1069290.1.CDS"/>
    </source>
</evidence>
<accession>A0ACD5Z0B5</accession>
<evidence type="ECO:0000313" key="2">
    <source>
        <dbReference type="Proteomes" id="UP001732700"/>
    </source>
</evidence>
<name>A0ACD5Z0B5_AVESA</name>
<organism evidence="1 2">
    <name type="scientific">Avena sativa</name>
    <name type="common">Oat</name>
    <dbReference type="NCBI Taxonomy" id="4498"/>
    <lineage>
        <taxon>Eukaryota</taxon>
        <taxon>Viridiplantae</taxon>
        <taxon>Streptophyta</taxon>
        <taxon>Embryophyta</taxon>
        <taxon>Tracheophyta</taxon>
        <taxon>Spermatophyta</taxon>
        <taxon>Magnoliopsida</taxon>
        <taxon>Liliopsida</taxon>
        <taxon>Poales</taxon>
        <taxon>Poaceae</taxon>
        <taxon>BOP clade</taxon>
        <taxon>Pooideae</taxon>
        <taxon>Poodae</taxon>
        <taxon>Poeae</taxon>
        <taxon>Poeae Chloroplast Group 1 (Aveneae type)</taxon>
        <taxon>Aveninae</taxon>
        <taxon>Avena</taxon>
    </lineage>
</organism>
<keyword evidence="2" id="KW-1185">Reference proteome</keyword>